<proteinExistence type="predicted"/>
<organism evidence="1 2">
    <name type="scientific">Cytospora chrysosperma</name>
    <name type="common">Cytospora canker fungus</name>
    <name type="synonym">Sphaeria chrysosperma</name>
    <dbReference type="NCBI Taxonomy" id="252740"/>
    <lineage>
        <taxon>Eukaryota</taxon>
        <taxon>Fungi</taxon>
        <taxon>Dikarya</taxon>
        <taxon>Ascomycota</taxon>
        <taxon>Pezizomycotina</taxon>
        <taxon>Sordariomycetes</taxon>
        <taxon>Sordariomycetidae</taxon>
        <taxon>Diaporthales</taxon>
        <taxon>Cytosporaceae</taxon>
        <taxon>Cytospora</taxon>
    </lineage>
</organism>
<evidence type="ECO:0000313" key="1">
    <source>
        <dbReference type="EMBL" id="ROW00214.1"/>
    </source>
</evidence>
<reference evidence="1 2" key="1">
    <citation type="submission" date="2015-09" db="EMBL/GenBank/DDBJ databases">
        <title>Host preference determinants of Valsa canker pathogens revealed by comparative genomics.</title>
        <authorList>
            <person name="Yin Z."/>
            <person name="Huang L."/>
        </authorList>
    </citation>
    <scope>NUCLEOTIDE SEQUENCE [LARGE SCALE GENOMIC DNA]</scope>
    <source>
        <strain evidence="1 2">YSFL</strain>
    </source>
</reference>
<dbReference type="AlphaFoldDB" id="A0A423WA74"/>
<comment type="caution">
    <text evidence="1">The sequence shown here is derived from an EMBL/GenBank/DDBJ whole genome shotgun (WGS) entry which is preliminary data.</text>
</comment>
<keyword evidence="2" id="KW-1185">Reference proteome</keyword>
<gene>
    <name evidence="1" type="ORF">VSDG_03563</name>
</gene>
<sequence length="321" mass="35250">MGQIPVHQLASTLVTRAVHLDRSVKLIIGHHFSVCDDPDHRYWAWFIAAAFYDKDDHKLWQTEIFLGQFSWLNVSGWSPQHGYDLGPPPPRVAVTDLHFNSRNMAFYASGRNPVFGRDSGPPPPGSRPSYGVAGGFGYPQQLGYPPFPAYYPQQQYYGGAYGRPTQYPPMSHGQGLSGNPVVNPSMPAASLTNSTGGVGCEPGYNYFFPSEHTKIHVFQTGNTAPWNLPPNFTAPFKAVHVPVNTTIGDLLKGFGATNPDPSKNRAIELHQGGNGKWYKGLAFKGDDDKDMAKEIKDVGWDKTRNGLPGGKPVVYLYVTKG</sequence>
<dbReference type="EMBL" id="LJZO01000009">
    <property type="protein sequence ID" value="ROW00214.1"/>
    <property type="molecule type" value="Genomic_DNA"/>
</dbReference>
<dbReference type="OrthoDB" id="10057496at2759"/>
<protein>
    <submittedName>
        <fullName evidence="1">Uncharacterized protein</fullName>
    </submittedName>
</protein>
<name>A0A423WA74_CYTCH</name>
<dbReference type="Proteomes" id="UP000284375">
    <property type="component" value="Unassembled WGS sequence"/>
</dbReference>
<accession>A0A423WA74</accession>
<evidence type="ECO:0000313" key="2">
    <source>
        <dbReference type="Proteomes" id="UP000284375"/>
    </source>
</evidence>